<sequence length="105" mass="11933">MFNEWPPTQHNMTSMAPSIHWIVSQVVRLKDLKHKKNSKTLNAKKPHKIFANSKIEVSPRREKLPTMTENHSLLFFASKKKLIGCVCKLSNLLSGTICGMSTSKQ</sequence>
<dbReference type="AlphaFoldDB" id="A0A915HL62"/>
<proteinExistence type="predicted"/>
<dbReference type="Proteomes" id="UP000887565">
    <property type="component" value="Unplaced"/>
</dbReference>
<reference evidence="2" key="1">
    <citation type="submission" date="2022-11" db="UniProtKB">
        <authorList>
            <consortium name="WormBaseParasite"/>
        </authorList>
    </citation>
    <scope>IDENTIFICATION</scope>
</reference>
<keyword evidence="1" id="KW-1185">Reference proteome</keyword>
<protein>
    <submittedName>
        <fullName evidence="2">Uncharacterized protein</fullName>
    </submittedName>
</protein>
<name>A0A915HL62_ROMCU</name>
<accession>A0A915HL62</accession>
<evidence type="ECO:0000313" key="2">
    <source>
        <dbReference type="WBParaSite" id="nRc.2.0.1.t02404-RA"/>
    </source>
</evidence>
<organism evidence="1 2">
    <name type="scientific">Romanomermis culicivorax</name>
    <name type="common">Nematode worm</name>
    <dbReference type="NCBI Taxonomy" id="13658"/>
    <lineage>
        <taxon>Eukaryota</taxon>
        <taxon>Metazoa</taxon>
        <taxon>Ecdysozoa</taxon>
        <taxon>Nematoda</taxon>
        <taxon>Enoplea</taxon>
        <taxon>Dorylaimia</taxon>
        <taxon>Mermithida</taxon>
        <taxon>Mermithoidea</taxon>
        <taxon>Mermithidae</taxon>
        <taxon>Romanomermis</taxon>
    </lineage>
</organism>
<dbReference type="WBParaSite" id="nRc.2.0.1.t02404-RA">
    <property type="protein sequence ID" value="nRc.2.0.1.t02404-RA"/>
    <property type="gene ID" value="nRc.2.0.1.g02404"/>
</dbReference>
<evidence type="ECO:0000313" key="1">
    <source>
        <dbReference type="Proteomes" id="UP000887565"/>
    </source>
</evidence>